<sequence>MDTAYLRIKFSPLLKESEKHNSKCYLEIIPEVSQIQNFDKLTFQKESNCIEYTIPMTYKIILRKQNTASEKDNETIRTYYSCVDLLLSTSQSKYDLASGDVSRIISDTFIFGKIPPNTLKKDNFISNLLDDLNYVTQSGTATYETFLKDLSIKEIEEKVANNGITKSTSRIIDTDNVEILVCDKNTNTDTIHAVYPYDINPDVSTKRKSRPDSKRTLSVPPMMSLKTPSQILSRSTVSKAITCNMHNFQTDMILVEATNTQSDILNEIKLSKMVSKFGDISRNTIKSLFFTSTNKFPPKMRIEQYVQYMQTELLPLNIFLDKLITKCSVLGLNRNQCSSTKVPSNNTLLYKSVSMTKRKETETCEKPISNRAVFSILSDD</sequence>
<evidence type="ECO:0000313" key="1">
    <source>
        <dbReference type="EMBL" id="CAB3223190.1"/>
    </source>
</evidence>
<gene>
    <name evidence="1" type="ORF">APLA_LOCUS1491</name>
</gene>
<dbReference type="Proteomes" id="UP000494106">
    <property type="component" value="Unassembled WGS sequence"/>
</dbReference>
<dbReference type="AlphaFoldDB" id="A0A8S0YU46"/>
<keyword evidence="2" id="KW-1185">Reference proteome</keyword>
<dbReference type="EMBL" id="CADEBC010000135">
    <property type="protein sequence ID" value="CAB3223190.1"/>
    <property type="molecule type" value="Genomic_DNA"/>
</dbReference>
<name>A0A8S0YU46_ARCPL</name>
<reference evidence="1 2" key="1">
    <citation type="submission" date="2020-04" db="EMBL/GenBank/DDBJ databases">
        <authorList>
            <person name="Wallbank WR R."/>
            <person name="Pardo Diaz C."/>
            <person name="Kozak K."/>
            <person name="Martin S."/>
            <person name="Jiggins C."/>
            <person name="Moest M."/>
            <person name="Warren A I."/>
            <person name="Byers J.R.P. K."/>
            <person name="Montejo-Kovacevich G."/>
            <person name="Yen C E."/>
        </authorList>
    </citation>
    <scope>NUCLEOTIDE SEQUENCE [LARGE SCALE GENOMIC DNA]</scope>
</reference>
<comment type="caution">
    <text evidence="1">The sequence shown here is derived from an EMBL/GenBank/DDBJ whole genome shotgun (WGS) entry which is preliminary data.</text>
</comment>
<evidence type="ECO:0000313" key="2">
    <source>
        <dbReference type="Proteomes" id="UP000494106"/>
    </source>
</evidence>
<dbReference type="OrthoDB" id="433512at2759"/>
<accession>A0A8S0YU46</accession>
<organism evidence="1 2">
    <name type="scientific">Arctia plantaginis</name>
    <name type="common">Wood tiger moth</name>
    <name type="synonym">Phalaena plantaginis</name>
    <dbReference type="NCBI Taxonomy" id="874455"/>
    <lineage>
        <taxon>Eukaryota</taxon>
        <taxon>Metazoa</taxon>
        <taxon>Ecdysozoa</taxon>
        <taxon>Arthropoda</taxon>
        <taxon>Hexapoda</taxon>
        <taxon>Insecta</taxon>
        <taxon>Pterygota</taxon>
        <taxon>Neoptera</taxon>
        <taxon>Endopterygota</taxon>
        <taxon>Lepidoptera</taxon>
        <taxon>Glossata</taxon>
        <taxon>Ditrysia</taxon>
        <taxon>Noctuoidea</taxon>
        <taxon>Erebidae</taxon>
        <taxon>Arctiinae</taxon>
        <taxon>Arctia</taxon>
    </lineage>
</organism>
<proteinExistence type="predicted"/>
<protein>
    <submittedName>
        <fullName evidence="1">Uncharacterized protein</fullName>
    </submittedName>
</protein>